<proteinExistence type="predicted"/>
<accession>A0ABN8YUA6</accession>
<sequence>MGFSRQECWSGLLCPPTGYLLGPGIESASLTSNLPWQVGSLPLVLHGKPPNPFISSIIYFNTNRSKCECLFPLLSPCFYRKCDIVLLCTILGSESFLSTTSGLLCL</sequence>
<keyword evidence="2" id="KW-1185">Reference proteome</keyword>
<evidence type="ECO:0000313" key="1">
    <source>
        <dbReference type="EMBL" id="CAI9165172.1"/>
    </source>
</evidence>
<evidence type="ECO:0000313" key="2">
    <source>
        <dbReference type="Proteomes" id="UP001176941"/>
    </source>
</evidence>
<protein>
    <submittedName>
        <fullName evidence="1">Uncharacterized protein</fullName>
    </submittedName>
</protein>
<reference evidence="1" key="1">
    <citation type="submission" date="2023-04" db="EMBL/GenBank/DDBJ databases">
        <authorList>
            <consortium name="ELIXIR-Norway"/>
        </authorList>
    </citation>
    <scope>NUCLEOTIDE SEQUENCE [LARGE SCALE GENOMIC DNA]</scope>
</reference>
<name>A0ABN8YUA6_RANTA</name>
<dbReference type="EMBL" id="OX459960">
    <property type="protein sequence ID" value="CAI9165172.1"/>
    <property type="molecule type" value="Genomic_DNA"/>
</dbReference>
<dbReference type="Proteomes" id="UP001176941">
    <property type="component" value="Chromosome 24"/>
</dbReference>
<gene>
    <name evidence="1" type="ORF">MRATA1EN1_LOCUS14134</name>
</gene>
<organism evidence="1 2">
    <name type="scientific">Rangifer tarandus platyrhynchus</name>
    <name type="common">Svalbard reindeer</name>
    <dbReference type="NCBI Taxonomy" id="3082113"/>
    <lineage>
        <taxon>Eukaryota</taxon>
        <taxon>Metazoa</taxon>
        <taxon>Chordata</taxon>
        <taxon>Craniata</taxon>
        <taxon>Vertebrata</taxon>
        <taxon>Euteleostomi</taxon>
        <taxon>Mammalia</taxon>
        <taxon>Eutheria</taxon>
        <taxon>Laurasiatheria</taxon>
        <taxon>Artiodactyla</taxon>
        <taxon>Ruminantia</taxon>
        <taxon>Pecora</taxon>
        <taxon>Cervidae</taxon>
        <taxon>Odocoileinae</taxon>
        <taxon>Rangifer</taxon>
    </lineage>
</organism>